<evidence type="ECO:0000256" key="1">
    <source>
        <dbReference type="ARBA" id="ARBA00009427"/>
    </source>
</evidence>
<dbReference type="GO" id="GO:0006220">
    <property type="term" value="P:pyrimidine nucleotide metabolic process"/>
    <property type="evidence" value="ECO:0007669"/>
    <property type="project" value="UniProtKB-UniRule"/>
</dbReference>
<proteinExistence type="inferred from homology"/>
<dbReference type="EC" id="2.7.4.25" evidence="8"/>
<dbReference type="GO" id="GO:0005829">
    <property type="term" value="C:cytosol"/>
    <property type="evidence" value="ECO:0007669"/>
    <property type="project" value="TreeGrafter"/>
</dbReference>
<dbReference type="AlphaFoldDB" id="A0A1D8K8C8"/>
<dbReference type="Gene3D" id="3.40.50.300">
    <property type="entry name" value="P-loop containing nucleotide triphosphate hydrolases"/>
    <property type="match status" value="1"/>
</dbReference>
<reference evidence="10 11" key="1">
    <citation type="submission" date="2016-09" db="EMBL/GenBank/DDBJ databases">
        <title>Acidihalobacter prosperus V6 (DSM14174).</title>
        <authorList>
            <person name="Khaleque H.N."/>
            <person name="Ramsay J.P."/>
            <person name="Murphy R.J.T."/>
            <person name="Kaksonen A.H."/>
            <person name="Boxall N.J."/>
            <person name="Watkin E.L.J."/>
        </authorList>
    </citation>
    <scope>NUCLEOTIDE SEQUENCE [LARGE SCALE GENOMIC DNA]</scope>
    <source>
        <strain evidence="10 11">V6</strain>
    </source>
</reference>
<dbReference type="PANTHER" id="PTHR21299">
    <property type="entry name" value="CYTIDYLATE KINASE/PANTOATE-BETA-ALANINE LIGASE"/>
    <property type="match status" value="1"/>
</dbReference>
<dbReference type="HAMAP" id="MF_00238">
    <property type="entry name" value="Cytidyl_kinase_type1"/>
    <property type="match status" value="1"/>
</dbReference>
<dbReference type="Proteomes" id="UP000095342">
    <property type="component" value="Chromosome"/>
</dbReference>
<evidence type="ECO:0000313" key="10">
    <source>
        <dbReference type="EMBL" id="AOV17200.1"/>
    </source>
</evidence>
<evidence type="ECO:0000256" key="6">
    <source>
        <dbReference type="ARBA" id="ARBA00047615"/>
    </source>
</evidence>
<evidence type="ECO:0000256" key="8">
    <source>
        <dbReference type="HAMAP-Rule" id="MF_00238"/>
    </source>
</evidence>
<evidence type="ECO:0000256" key="5">
    <source>
        <dbReference type="ARBA" id="ARBA00022840"/>
    </source>
</evidence>
<keyword evidence="4 8" id="KW-0418">Kinase</keyword>
<dbReference type="InterPro" id="IPR011994">
    <property type="entry name" value="Cytidylate_kinase_dom"/>
</dbReference>
<dbReference type="GO" id="GO:0036431">
    <property type="term" value="F:dCMP kinase activity"/>
    <property type="evidence" value="ECO:0007669"/>
    <property type="project" value="InterPro"/>
</dbReference>
<dbReference type="KEGG" id="aaeo:BJI67_09120"/>
<evidence type="ECO:0000256" key="3">
    <source>
        <dbReference type="ARBA" id="ARBA00022741"/>
    </source>
</evidence>
<evidence type="ECO:0000256" key="4">
    <source>
        <dbReference type="ARBA" id="ARBA00022777"/>
    </source>
</evidence>
<dbReference type="Pfam" id="PF02224">
    <property type="entry name" value="Cytidylate_kin"/>
    <property type="match status" value="1"/>
</dbReference>
<keyword evidence="11" id="KW-1185">Reference proteome</keyword>
<comment type="catalytic activity">
    <reaction evidence="6 8">
        <text>dCMP + ATP = dCDP + ADP</text>
        <dbReference type="Rhea" id="RHEA:25094"/>
        <dbReference type="ChEBI" id="CHEBI:30616"/>
        <dbReference type="ChEBI" id="CHEBI:57566"/>
        <dbReference type="ChEBI" id="CHEBI:58593"/>
        <dbReference type="ChEBI" id="CHEBI:456216"/>
        <dbReference type="EC" id="2.7.4.25"/>
    </reaction>
</comment>
<dbReference type="GO" id="GO:0015949">
    <property type="term" value="P:nucleobase-containing small molecule interconversion"/>
    <property type="evidence" value="ECO:0007669"/>
    <property type="project" value="TreeGrafter"/>
</dbReference>
<evidence type="ECO:0000259" key="9">
    <source>
        <dbReference type="Pfam" id="PF02224"/>
    </source>
</evidence>
<dbReference type="NCBIfam" id="TIGR00017">
    <property type="entry name" value="cmk"/>
    <property type="match status" value="1"/>
</dbReference>
<dbReference type="InterPro" id="IPR003136">
    <property type="entry name" value="Cytidylate_kin"/>
</dbReference>
<feature type="domain" description="Cytidylate kinase" evidence="9">
    <location>
        <begin position="7"/>
        <end position="219"/>
    </location>
</feature>
<dbReference type="GO" id="GO:0005524">
    <property type="term" value="F:ATP binding"/>
    <property type="evidence" value="ECO:0007669"/>
    <property type="project" value="UniProtKB-UniRule"/>
</dbReference>
<dbReference type="SUPFAM" id="SSF52540">
    <property type="entry name" value="P-loop containing nucleoside triphosphate hydrolases"/>
    <property type="match status" value="1"/>
</dbReference>
<evidence type="ECO:0000256" key="2">
    <source>
        <dbReference type="ARBA" id="ARBA00022679"/>
    </source>
</evidence>
<sequence>MTNVPVVTIDGPSGSGKGTLSRLLAGALGWHFLDSGALYRLVALAAMRDGVPLEDAPRMGDLAASLDVDFVAGSGGTQVVLCGDDVSLAIREESCGIAASKVAVLPEVREGLLARQRAFRRKPGLVADGRDMGTVVFPDAPLKVFLTASLEERATRRRKQLKEQGIDANLHALLHDLAERDARDAQRAVAPLRPADDAMMLDSSGMDIQTVLDQVLEFVSARHLVV</sequence>
<feature type="binding site" evidence="8">
    <location>
        <begin position="11"/>
        <end position="19"/>
    </location>
    <ligand>
        <name>ATP</name>
        <dbReference type="ChEBI" id="CHEBI:30616"/>
    </ligand>
</feature>
<dbReference type="GO" id="GO:0036430">
    <property type="term" value="F:CMP kinase activity"/>
    <property type="evidence" value="ECO:0007669"/>
    <property type="project" value="RHEA"/>
</dbReference>
<comment type="similarity">
    <text evidence="1 8">Belongs to the cytidylate kinase family. Type 1 subfamily.</text>
</comment>
<dbReference type="InterPro" id="IPR027417">
    <property type="entry name" value="P-loop_NTPase"/>
</dbReference>
<comment type="catalytic activity">
    <reaction evidence="7 8">
        <text>CMP + ATP = CDP + ADP</text>
        <dbReference type="Rhea" id="RHEA:11600"/>
        <dbReference type="ChEBI" id="CHEBI:30616"/>
        <dbReference type="ChEBI" id="CHEBI:58069"/>
        <dbReference type="ChEBI" id="CHEBI:60377"/>
        <dbReference type="ChEBI" id="CHEBI:456216"/>
        <dbReference type="EC" id="2.7.4.25"/>
    </reaction>
</comment>
<dbReference type="CDD" id="cd02019">
    <property type="entry name" value="NK"/>
    <property type="match status" value="1"/>
</dbReference>
<dbReference type="CDD" id="cd02020">
    <property type="entry name" value="CMPK"/>
    <property type="match status" value="1"/>
</dbReference>
<accession>A0A1D8K8C8</accession>
<keyword evidence="3 8" id="KW-0547">Nucleotide-binding</keyword>
<keyword evidence="2 8" id="KW-0808">Transferase</keyword>
<evidence type="ECO:0000313" key="11">
    <source>
        <dbReference type="Proteomes" id="UP000095342"/>
    </source>
</evidence>
<keyword evidence="5 8" id="KW-0067">ATP-binding</keyword>
<name>A0A1D8K8C8_9GAMM</name>
<protein>
    <recommendedName>
        <fullName evidence="8">Cytidylate kinase</fullName>
        <shortName evidence="8">CK</shortName>
        <ecNumber evidence="8">2.7.4.25</ecNumber>
    </recommendedName>
    <alternativeName>
        <fullName evidence="8">Cytidine monophosphate kinase</fullName>
        <shortName evidence="8">CMP kinase</shortName>
    </alternativeName>
</protein>
<dbReference type="PANTHER" id="PTHR21299:SF2">
    <property type="entry name" value="CYTIDYLATE KINASE"/>
    <property type="match status" value="1"/>
</dbReference>
<gene>
    <name evidence="8" type="primary">cmk</name>
    <name evidence="10" type="ORF">BJI67_09120</name>
</gene>
<organism evidence="10 11">
    <name type="scientific">Acidihalobacter aeolianus</name>
    <dbReference type="NCBI Taxonomy" id="2792603"/>
    <lineage>
        <taxon>Bacteria</taxon>
        <taxon>Pseudomonadati</taxon>
        <taxon>Pseudomonadota</taxon>
        <taxon>Gammaproteobacteria</taxon>
        <taxon>Chromatiales</taxon>
        <taxon>Ectothiorhodospiraceae</taxon>
        <taxon>Acidihalobacter</taxon>
    </lineage>
</organism>
<keyword evidence="8" id="KW-0963">Cytoplasm</keyword>
<comment type="subcellular location">
    <subcellularLocation>
        <location evidence="8">Cytoplasm</location>
    </subcellularLocation>
</comment>
<dbReference type="EMBL" id="CP017448">
    <property type="protein sequence ID" value="AOV17200.1"/>
    <property type="molecule type" value="Genomic_DNA"/>
</dbReference>
<evidence type="ECO:0000256" key="7">
    <source>
        <dbReference type="ARBA" id="ARBA00048478"/>
    </source>
</evidence>